<dbReference type="EMBL" id="PDYG01000032">
    <property type="protein sequence ID" value="PHU37665.1"/>
    <property type="molecule type" value="Genomic_DNA"/>
</dbReference>
<keyword evidence="13" id="KW-1185">Reference proteome</keyword>
<reference evidence="12 13" key="1">
    <citation type="submission" date="2017-10" db="EMBL/GenBank/DDBJ databases">
        <title>Resolving the taxonomy of Roseburia spp., Eubacterium rectale and Agathobacter spp. through phylogenomic analysis.</title>
        <authorList>
            <person name="Sheridan P.O."/>
            <person name="Walker A.W."/>
            <person name="Duncan S.H."/>
            <person name="Scott K.P."/>
            <person name="Toole P.W.O."/>
            <person name="Luis P."/>
            <person name="Flint H.J."/>
        </authorList>
    </citation>
    <scope>NUCLEOTIDE SEQUENCE [LARGE SCALE GENOMIC DNA]</scope>
    <source>
        <strain evidence="12 13">JK623</strain>
    </source>
</reference>
<dbReference type="PRINTS" id="PR00081">
    <property type="entry name" value="GDHRDH"/>
</dbReference>
<evidence type="ECO:0000256" key="3">
    <source>
        <dbReference type="ARBA" id="ARBA00012948"/>
    </source>
</evidence>
<comment type="caution">
    <text evidence="12">The sequence shown here is derived from an EMBL/GenBank/DDBJ whole genome shotgun (WGS) entry which is preliminary data.</text>
</comment>
<feature type="domain" description="Ketoreductase" evidence="11">
    <location>
        <begin position="11"/>
        <end position="196"/>
    </location>
</feature>
<dbReference type="GO" id="GO:0051287">
    <property type="term" value="F:NAD binding"/>
    <property type="evidence" value="ECO:0007669"/>
    <property type="project" value="UniProtKB-UniRule"/>
</dbReference>
<accession>A0A2G3E3C8</accession>
<dbReference type="PROSITE" id="PS00061">
    <property type="entry name" value="ADH_SHORT"/>
    <property type="match status" value="1"/>
</dbReference>
<protein>
    <recommendedName>
        <fullName evidence="3 10">3-oxoacyl-[acyl-carrier-protein] reductase</fullName>
        <ecNumber evidence="3 10">1.1.1.100</ecNumber>
    </recommendedName>
</protein>
<dbReference type="PRINTS" id="PR00080">
    <property type="entry name" value="SDRFAMILY"/>
</dbReference>
<dbReference type="Pfam" id="PF13561">
    <property type="entry name" value="adh_short_C2"/>
    <property type="match status" value="1"/>
</dbReference>
<dbReference type="GO" id="GO:0006633">
    <property type="term" value="P:fatty acid biosynthetic process"/>
    <property type="evidence" value="ECO:0007669"/>
    <property type="project" value="UniProtKB-UniPathway"/>
</dbReference>
<dbReference type="CDD" id="cd05333">
    <property type="entry name" value="BKR_SDR_c"/>
    <property type="match status" value="1"/>
</dbReference>
<dbReference type="InterPro" id="IPR057326">
    <property type="entry name" value="KR_dom"/>
</dbReference>
<reference evidence="12 13" key="2">
    <citation type="submission" date="2017-10" db="EMBL/GenBank/DDBJ databases">
        <authorList>
            <person name="Banno H."/>
            <person name="Chua N.-H."/>
        </authorList>
    </citation>
    <scope>NUCLEOTIDE SEQUENCE [LARGE SCALE GENOMIC DNA]</scope>
    <source>
        <strain evidence="12 13">JK623</strain>
    </source>
</reference>
<dbReference type="Gene3D" id="3.40.50.720">
    <property type="entry name" value="NAD(P)-binding Rossmann-like Domain"/>
    <property type="match status" value="1"/>
</dbReference>
<dbReference type="InterPro" id="IPR050259">
    <property type="entry name" value="SDR"/>
</dbReference>
<gene>
    <name evidence="12" type="ORF">CSX02_06585</name>
</gene>
<evidence type="ECO:0000256" key="10">
    <source>
        <dbReference type="RuleBase" id="RU366074"/>
    </source>
</evidence>
<dbReference type="NCBIfam" id="NF005559">
    <property type="entry name" value="PRK07231.1"/>
    <property type="match status" value="1"/>
</dbReference>
<keyword evidence="5 10" id="KW-0560">Oxidoreductase</keyword>
<dbReference type="FunFam" id="3.40.50.720:FF:000115">
    <property type="entry name" value="3-oxoacyl-[acyl-carrier-protein] reductase FabG"/>
    <property type="match status" value="1"/>
</dbReference>
<dbReference type="SMART" id="SM00822">
    <property type="entry name" value="PKS_KR"/>
    <property type="match status" value="1"/>
</dbReference>
<keyword evidence="6" id="KW-0753">Steroid metabolism</keyword>
<dbReference type="NCBIfam" id="NF009466">
    <property type="entry name" value="PRK12826.1-2"/>
    <property type="match status" value="1"/>
</dbReference>
<dbReference type="Proteomes" id="UP000224563">
    <property type="component" value="Unassembled WGS sequence"/>
</dbReference>
<dbReference type="PANTHER" id="PTHR42879:SF2">
    <property type="entry name" value="3-OXOACYL-[ACYL-CARRIER-PROTEIN] REDUCTASE FABG"/>
    <property type="match status" value="1"/>
</dbReference>
<evidence type="ECO:0000256" key="2">
    <source>
        <dbReference type="ARBA" id="ARBA00006484"/>
    </source>
</evidence>
<evidence type="ECO:0000256" key="7">
    <source>
        <dbReference type="ARBA" id="ARBA00048508"/>
    </source>
</evidence>
<feature type="binding site" evidence="9">
    <location>
        <position position="193"/>
    </location>
    <ligand>
        <name>NADP(+)</name>
        <dbReference type="ChEBI" id="CHEBI:58349"/>
    </ligand>
</feature>
<dbReference type="InterPro" id="IPR011284">
    <property type="entry name" value="3oxo_ACP_reduc"/>
</dbReference>
<evidence type="ECO:0000256" key="1">
    <source>
        <dbReference type="ARBA" id="ARBA00005194"/>
    </source>
</evidence>
<dbReference type="SUPFAM" id="SSF51735">
    <property type="entry name" value="NAD(P)-binding Rossmann-fold domains"/>
    <property type="match status" value="1"/>
</dbReference>
<comment type="function">
    <text evidence="10">Catalyzes the NADPH-dependent reduction of beta-ketoacyl-ACP substrates to beta-hydroxyacyl-ACP products, the first reductive step in the elongation cycle of fatty acid biosynthesis.</text>
</comment>
<sequence length="252" mass="26923">MNNQEKTQLKKVALITGGSRGIGRAICLRLAQDGYDIVFNYRSDEQAAQETKQACEAYGVSVCAVSCDVSDSAACDALIQKALEFGGRIDVLVNNAGITRDNLLMKLTDEDLDRVLEVNLKGPFYMMRAIARQMLRQKAGHIINMSSVVGIIGNAGQVNYAASKAAVIGMTKSLARELASRKICVNAVAPGMIATDMTAVLSEEAQEGILSQIPFRQMGQPEDVANMVAFLAGEQSGYITGQVFAVDGGMSC</sequence>
<feature type="binding site" evidence="9">
    <location>
        <begin position="17"/>
        <end position="20"/>
    </location>
    <ligand>
        <name>NADP(+)</name>
        <dbReference type="ChEBI" id="CHEBI:58349"/>
    </ligand>
</feature>
<evidence type="ECO:0000259" key="11">
    <source>
        <dbReference type="SMART" id="SM00822"/>
    </source>
</evidence>
<dbReference type="AlphaFoldDB" id="A0A2G3E3C8"/>
<feature type="binding site" evidence="9">
    <location>
        <position position="95"/>
    </location>
    <ligand>
        <name>NADP(+)</name>
        <dbReference type="ChEBI" id="CHEBI:58349"/>
    </ligand>
</feature>
<dbReference type="NCBIfam" id="TIGR01830">
    <property type="entry name" value="3oxo_ACP_reduc"/>
    <property type="match status" value="1"/>
</dbReference>
<evidence type="ECO:0000313" key="13">
    <source>
        <dbReference type="Proteomes" id="UP000224563"/>
    </source>
</evidence>
<evidence type="ECO:0000256" key="6">
    <source>
        <dbReference type="ARBA" id="ARBA00023221"/>
    </source>
</evidence>
<dbReference type="UniPathway" id="UPA00094"/>
<evidence type="ECO:0000256" key="9">
    <source>
        <dbReference type="PIRSR" id="PIRSR611284-2"/>
    </source>
</evidence>
<dbReference type="GO" id="GO:0004316">
    <property type="term" value="F:3-oxoacyl-[acyl-carrier-protein] reductase (NADPH) activity"/>
    <property type="evidence" value="ECO:0007669"/>
    <property type="project" value="UniProtKB-UniRule"/>
</dbReference>
<dbReference type="GO" id="GO:0008202">
    <property type="term" value="P:steroid metabolic process"/>
    <property type="evidence" value="ECO:0007669"/>
    <property type="project" value="UniProtKB-KW"/>
</dbReference>
<evidence type="ECO:0000256" key="4">
    <source>
        <dbReference type="ARBA" id="ARBA00022857"/>
    </source>
</evidence>
<dbReference type="InterPro" id="IPR036291">
    <property type="entry name" value="NAD(P)-bd_dom_sf"/>
</dbReference>
<dbReference type="NCBIfam" id="NF004200">
    <property type="entry name" value="PRK05653.1-5"/>
    <property type="match status" value="1"/>
</dbReference>
<feature type="binding site" evidence="9">
    <location>
        <begin position="160"/>
        <end position="164"/>
    </location>
    <ligand>
        <name>NADP(+)</name>
        <dbReference type="ChEBI" id="CHEBI:58349"/>
    </ligand>
</feature>
<dbReference type="InterPro" id="IPR002347">
    <property type="entry name" value="SDR_fam"/>
</dbReference>
<dbReference type="PANTHER" id="PTHR42879">
    <property type="entry name" value="3-OXOACYL-(ACYL-CARRIER-PROTEIN) REDUCTASE"/>
    <property type="match status" value="1"/>
</dbReference>
<dbReference type="EC" id="1.1.1.100" evidence="3 10"/>
<proteinExistence type="inferred from homology"/>
<evidence type="ECO:0000313" key="12">
    <source>
        <dbReference type="EMBL" id="PHU37665.1"/>
    </source>
</evidence>
<name>A0A2G3E3C8_9FIRM</name>
<keyword evidence="10" id="KW-0444">Lipid biosynthesis</keyword>
<keyword evidence="10" id="KW-0443">Lipid metabolism</keyword>
<keyword evidence="4 9" id="KW-0521">NADP</keyword>
<keyword evidence="10" id="KW-0275">Fatty acid biosynthesis</keyword>
<dbReference type="RefSeq" id="WP_099386078.1">
    <property type="nucleotide sequence ID" value="NZ_JANSWH010000019.1"/>
</dbReference>
<evidence type="ECO:0000256" key="5">
    <source>
        <dbReference type="ARBA" id="ARBA00023002"/>
    </source>
</evidence>
<comment type="catalytic activity">
    <reaction evidence="7 10">
        <text>a (3R)-hydroxyacyl-[ACP] + NADP(+) = a 3-oxoacyl-[ACP] + NADPH + H(+)</text>
        <dbReference type="Rhea" id="RHEA:17397"/>
        <dbReference type="Rhea" id="RHEA-COMP:9916"/>
        <dbReference type="Rhea" id="RHEA-COMP:9945"/>
        <dbReference type="ChEBI" id="CHEBI:15378"/>
        <dbReference type="ChEBI" id="CHEBI:57783"/>
        <dbReference type="ChEBI" id="CHEBI:58349"/>
        <dbReference type="ChEBI" id="CHEBI:78776"/>
        <dbReference type="ChEBI" id="CHEBI:78827"/>
        <dbReference type="EC" id="1.1.1.100"/>
    </reaction>
</comment>
<dbReference type="InterPro" id="IPR020904">
    <property type="entry name" value="Sc_DH/Rdtase_CS"/>
</dbReference>
<comment type="similarity">
    <text evidence="2 10">Belongs to the short-chain dehydrogenases/reductases (SDR) family.</text>
</comment>
<comment type="subunit">
    <text evidence="10">Homotetramer.</text>
</comment>
<keyword evidence="10" id="KW-0276">Fatty acid metabolism</keyword>
<feature type="active site" description="Proton acceptor" evidence="8">
    <location>
        <position position="160"/>
    </location>
</feature>
<comment type="pathway">
    <text evidence="1 10">Lipid metabolism; fatty acid biosynthesis.</text>
</comment>
<evidence type="ECO:0000256" key="8">
    <source>
        <dbReference type="PIRSR" id="PIRSR611284-1"/>
    </source>
</evidence>
<organism evidence="12 13">
    <name type="scientific">Agathobacter ruminis</name>
    <dbReference type="NCBI Taxonomy" id="1712665"/>
    <lineage>
        <taxon>Bacteria</taxon>
        <taxon>Bacillati</taxon>
        <taxon>Bacillota</taxon>
        <taxon>Clostridia</taxon>
        <taxon>Lachnospirales</taxon>
        <taxon>Lachnospiraceae</taxon>
        <taxon>Agathobacter</taxon>
    </lineage>
</organism>